<feature type="non-terminal residue" evidence="2">
    <location>
        <position position="314"/>
    </location>
</feature>
<feature type="transmembrane region" description="Helical" evidence="1">
    <location>
        <begin position="12"/>
        <end position="31"/>
    </location>
</feature>
<evidence type="ECO:0008006" key="3">
    <source>
        <dbReference type="Google" id="ProtNLM"/>
    </source>
</evidence>
<accession>X1FT28</accession>
<proteinExistence type="predicted"/>
<dbReference type="SUPFAM" id="SSF53335">
    <property type="entry name" value="S-adenosyl-L-methionine-dependent methyltransferases"/>
    <property type="match status" value="1"/>
</dbReference>
<dbReference type="Pfam" id="PF13727">
    <property type="entry name" value="CoA_binding_3"/>
    <property type="match status" value="1"/>
</dbReference>
<feature type="transmembrane region" description="Helical" evidence="1">
    <location>
        <begin position="65"/>
        <end position="86"/>
    </location>
</feature>
<protein>
    <recommendedName>
        <fullName evidence="3">CoA-binding domain-containing protein</fullName>
    </recommendedName>
</protein>
<evidence type="ECO:0000313" key="2">
    <source>
        <dbReference type="EMBL" id="GAH35690.1"/>
    </source>
</evidence>
<dbReference type="InterPro" id="IPR051203">
    <property type="entry name" value="Polysaccharide_Synthase-Rel"/>
</dbReference>
<dbReference type="EMBL" id="BARU01008020">
    <property type="protein sequence ID" value="GAH35690.1"/>
    <property type="molecule type" value="Genomic_DNA"/>
</dbReference>
<dbReference type="AlphaFoldDB" id="X1FT28"/>
<keyword evidence="1" id="KW-0472">Membrane</keyword>
<sequence length="314" mass="36085">MKRKRQAQLTTKILVWVVDFLLFYLAMFLAYELRFLLSDILYSLVQNLGIHDILHIPAVFIPIKIYTYIKASVLYSAIMTLVSLHFRAYDLEQRSSRLDEFANAARIAIFGLIITIGICYFFKWFKISRFIVLWSMMFTIILVGGWRVLLYSINTFLLQRGYNLGNIIIYGAGKAGKLLASEILLFSPYAKALQGFVDDDPKGKGKGITIYQGKKLPYLGKGGRLISLCEKMDVSQVFIAMPSISHDKLLKIITILRKNEITFRIMPDIFEVISFKVKPYQIGSITLYSLVGSRLNWFFRSIKRLADFSISFIT</sequence>
<dbReference type="PANTHER" id="PTHR43318:SF2">
    <property type="entry name" value="UDP-N-ACETYLGLUCOSAMINE 4,6-DEHYDRATASE (INVERTING)"/>
    <property type="match status" value="1"/>
</dbReference>
<keyword evidence="1" id="KW-0812">Transmembrane</keyword>
<feature type="transmembrane region" description="Helical" evidence="1">
    <location>
        <begin position="107"/>
        <end position="125"/>
    </location>
</feature>
<organism evidence="2">
    <name type="scientific">marine sediment metagenome</name>
    <dbReference type="NCBI Taxonomy" id="412755"/>
    <lineage>
        <taxon>unclassified sequences</taxon>
        <taxon>metagenomes</taxon>
        <taxon>ecological metagenomes</taxon>
    </lineage>
</organism>
<dbReference type="Gene3D" id="3.40.50.720">
    <property type="entry name" value="NAD(P)-binding Rossmann-like Domain"/>
    <property type="match status" value="1"/>
</dbReference>
<keyword evidence="1" id="KW-1133">Transmembrane helix</keyword>
<name>X1FT28_9ZZZZ</name>
<comment type="caution">
    <text evidence="2">The sequence shown here is derived from an EMBL/GenBank/DDBJ whole genome shotgun (WGS) entry which is preliminary data.</text>
</comment>
<feature type="transmembrane region" description="Helical" evidence="1">
    <location>
        <begin position="131"/>
        <end position="150"/>
    </location>
</feature>
<evidence type="ECO:0000256" key="1">
    <source>
        <dbReference type="SAM" id="Phobius"/>
    </source>
</evidence>
<dbReference type="PANTHER" id="PTHR43318">
    <property type="entry name" value="UDP-N-ACETYLGLUCOSAMINE 4,6-DEHYDRATASE"/>
    <property type="match status" value="1"/>
</dbReference>
<reference evidence="2" key="1">
    <citation type="journal article" date="2014" name="Front. Microbiol.">
        <title>High frequency of phylogenetically diverse reductive dehalogenase-homologous genes in deep subseafloor sedimentary metagenomes.</title>
        <authorList>
            <person name="Kawai M."/>
            <person name="Futagami T."/>
            <person name="Toyoda A."/>
            <person name="Takaki Y."/>
            <person name="Nishi S."/>
            <person name="Hori S."/>
            <person name="Arai W."/>
            <person name="Tsubouchi T."/>
            <person name="Morono Y."/>
            <person name="Uchiyama I."/>
            <person name="Ito T."/>
            <person name="Fujiyama A."/>
            <person name="Inagaki F."/>
            <person name="Takami H."/>
        </authorList>
    </citation>
    <scope>NUCLEOTIDE SEQUENCE</scope>
    <source>
        <strain evidence="2">Expedition CK06-06</strain>
    </source>
</reference>
<gene>
    <name evidence="2" type="ORF">S03H2_15761</name>
</gene>
<dbReference type="InterPro" id="IPR029063">
    <property type="entry name" value="SAM-dependent_MTases_sf"/>
</dbReference>